<dbReference type="InterPro" id="IPR002110">
    <property type="entry name" value="Ankyrin_rpt"/>
</dbReference>
<feature type="repeat" description="ANK" evidence="2">
    <location>
        <begin position="871"/>
        <end position="892"/>
    </location>
</feature>
<proteinExistence type="predicted"/>
<evidence type="ECO:0000256" key="1">
    <source>
        <dbReference type="ARBA" id="ARBA00022737"/>
    </source>
</evidence>
<keyword evidence="1" id="KW-0677">Repeat</keyword>
<organism evidence="4 5">
    <name type="scientific">Paxillus involutus ATCC 200175</name>
    <dbReference type="NCBI Taxonomy" id="664439"/>
    <lineage>
        <taxon>Eukaryota</taxon>
        <taxon>Fungi</taxon>
        <taxon>Dikarya</taxon>
        <taxon>Basidiomycota</taxon>
        <taxon>Agaricomycotina</taxon>
        <taxon>Agaricomycetes</taxon>
        <taxon>Agaricomycetidae</taxon>
        <taxon>Boletales</taxon>
        <taxon>Paxilineae</taxon>
        <taxon>Paxillaceae</taxon>
        <taxon>Paxillus</taxon>
    </lineage>
</organism>
<dbReference type="InterPro" id="IPR056884">
    <property type="entry name" value="NPHP3-like_N"/>
</dbReference>
<keyword evidence="2" id="KW-0040">ANK repeat</keyword>
<dbReference type="OrthoDB" id="2647035at2759"/>
<dbReference type="PROSITE" id="PS50837">
    <property type="entry name" value="NACHT"/>
    <property type="match status" value="1"/>
</dbReference>
<dbReference type="PROSITE" id="PS50088">
    <property type="entry name" value="ANK_REPEAT"/>
    <property type="match status" value="4"/>
</dbReference>
<keyword evidence="5" id="KW-1185">Reference proteome</keyword>
<dbReference type="InterPro" id="IPR007111">
    <property type="entry name" value="NACHT_NTPase"/>
</dbReference>
<feature type="repeat" description="ANK" evidence="2">
    <location>
        <begin position="1049"/>
        <end position="1071"/>
    </location>
</feature>
<dbReference type="SUPFAM" id="SSF48403">
    <property type="entry name" value="Ankyrin repeat"/>
    <property type="match status" value="2"/>
</dbReference>
<dbReference type="PRINTS" id="PR01415">
    <property type="entry name" value="ANKYRIN"/>
</dbReference>
<dbReference type="AlphaFoldDB" id="A0A0C9TXG6"/>
<evidence type="ECO:0000259" key="3">
    <source>
        <dbReference type="PROSITE" id="PS50837"/>
    </source>
</evidence>
<dbReference type="Proteomes" id="UP000053647">
    <property type="component" value="Unassembled WGS sequence"/>
</dbReference>
<feature type="domain" description="NACHT" evidence="3">
    <location>
        <begin position="258"/>
        <end position="375"/>
    </location>
</feature>
<gene>
    <name evidence="4" type="ORF">PAXINDRAFT_14917</name>
</gene>
<reference evidence="4 5" key="1">
    <citation type="submission" date="2014-06" db="EMBL/GenBank/DDBJ databases">
        <authorList>
            <consortium name="DOE Joint Genome Institute"/>
            <person name="Kuo A."/>
            <person name="Kohler A."/>
            <person name="Nagy L.G."/>
            <person name="Floudas D."/>
            <person name="Copeland A."/>
            <person name="Barry K.W."/>
            <person name="Cichocki N."/>
            <person name="Veneault-Fourrey C."/>
            <person name="LaButti K."/>
            <person name="Lindquist E.A."/>
            <person name="Lipzen A."/>
            <person name="Lundell T."/>
            <person name="Morin E."/>
            <person name="Murat C."/>
            <person name="Sun H."/>
            <person name="Tunlid A."/>
            <person name="Henrissat B."/>
            <person name="Grigoriev I.V."/>
            <person name="Hibbett D.S."/>
            <person name="Martin F."/>
            <person name="Nordberg H.P."/>
            <person name="Cantor M.N."/>
            <person name="Hua S.X."/>
        </authorList>
    </citation>
    <scope>NUCLEOTIDE SEQUENCE [LARGE SCALE GENOMIC DNA]</scope>
    <source>
        <strain evidence="4 5">ATCC 200175</strain>
    </source>
</reference>
<evidence type="ECO:0000256" key="2">
    <source>
        <dbReference type="PROSITE-ProRule" id="PRU00023"/>
    </source>
</evidence>
<feature type="repeat" description="ANK" evidence="2">
    <location>
        <begin position="970"/>
        <end position="992"/>
    </location>
</feature>
<feature type="repeat" description="ANK" evidence="2">
    <location>
        <begin position="1149"/>
        <end position="1171"/>
    </location>
</feature>
<dbReference type="Gene3D" id="3.40.50.300">
    <property type="entry name" value="P-loop containing nucleotide triphosphate hydrolases"/>
    <property type="match status" value="1"/>
</dbReference>
<accession>A0A0C9TXG6</accession>
<dbReference type="HOGENOM" id="CLU_005181_0_0_1"/>
<evidence type="ECO:0000313" key="4">
    <source>
        <dbReference type="EMBL" id="KIJ12302.1"/>
    </source>
</evidence>
<evidence type="ECO:0000313" key="5">
    <source>
        <dbReference type="Proteomes" id="UP000053647"/>
    </source>
</evidence>
<dbReference type="SMART" id="SM00248">
    <property type="entry name" value="ANK"/>
    <property type="match status" value="10"/>
</dbReference>
<protein>
    <recommendedName>
        <fullName evidence="3">NACHT domain-containing protein</fullName>
    </recommendedName>
</protein>
<dbReference type="PANTHER" id="PTHR10039">
    <property type="entry name" value="AMELOGENIN"/>
    <property type="match status" value="1"/>
</dbReference>
<name>A0A0C9TXG6_PAXIN</name>
<dbReference type="InterPro" id="IPR036770">
    <property type="entry name" value="Ankyrin_rpt-contain_sf"/>
</dbReference>
<dbReference type="EMBL" id="KN819366">
    <property type="protein sequence ID" value="KIJ12302.1"/>
    <property type="molecule type" value="Genomic_DNA"/>
</dbReference>
<dbReference type="SUPFAM" id="SSF52540">
    <property type="entry name" value="P-loop containing nucleoside triphosphate hydrolases"/>
    <property type="match status" value="1"/>
</dbReference>
<dbReference type="Pfam" id="PF24883">
    <property type="entry name" value="NPHP3_N"/>
    <property type="match status" value="1"/>
</dbReference>
<dbReference type="Pfam" id="PF00023">
    <property type="entry name" value="Ank"/>
    <property type="match status" value="1"/>
</dbReference>
<sequence>MDAAADAATIIQIAQATQQVLNAGLVYAKRYTNAEKSCKLLQYDLRCVLATANIAIDALTRCSSLGKDPNIDDRLVQWFSSDEPKKCLDMLKEMEGLITGPNRTQEVLAKIRFAIWGEDKIKDAIALFDKHRAYFHFLLSADTWNDIKDVKERQEVAEGLLKHIDGENKDIQEGVKTVANEIAEITEGVKTVATEIAEDREERKKEFDRDQVTGFLQWLDGLDCTTKHEATHSLRQPDTCTWLPKTEKYQSWKRGGKPFLWLGGKAGSGKSVLASAVIDDLQRGQIDEEVLAYFYCDFRDERSVNAHEVLRSLLAQLLRHAALDRVDCRDAVPDLVQRKEKGASPPNDINLLIPLVLSAAKLHQLPVIVVDALDECGDVEKLLDALKQLNDGHIRLFVTSRLEQAIRERFAGLPCIPLDAMGDAISADMKLHIIKELDGRPQFRILEAGLKTEIRSALLAGADGMFRWVQCQIDTLAECPSAGDVREALKSLPIGLDTTYQRILLAIDRRRVEIMEALRIDLGKSTLNNEMAPMHETNLLRACGSLVSHDEETGIVTLSHFSVKEYLTGELILTQLPRYHINWQGAHAQLARSCIHYLSLDLGYLGFVNDEGPIVIPSTATPFLSNARPLLLNYALTNGFEHLAHLGVGNELVFDNMKVLQADIQQHPSKWERIRTEFSLEYQFWSTHCSLHWSNLKLDFMFYILIRFAPALLLEKFLDHGSPMPKDGTNSLLYAASFGKPHHAWILLSRGTSADQEGLLADGSRRALPLTIAVELEHDELVDLFLVARSRVPQQLFDSAFSWNTPFPLRIIRKLLHTNEFVHWVFTHQDKFLLHETILRWGSAVEDNDILVDVLHRLVEVGEDPLVCNHNGQTPLCVATTVGHIPVVQYLLTFPILLPPHILFTAVTAWSHQAQMTSMLIDKGAGVHILNHNGDSLLHVIMHHLDGDNYLQVAKRLIDAGCNPSLCNSQGSTPLHIAVTGGHISIVESLLSLNIPLPDNILLTAVNAESHEVQMMCMLIDKGADVHILDSDGDGCKEACCDLLLHNLLGNTPLHIAVEEGHIFIVEYLLSLDIQLPHNILLTAVTAWSHEVQMMCMLIEKGADVHILDSDGDGLLHDIMLYNLDEGDCLQVAKRLIGAGCDPLLHNPLGSTPLNIAIKQGHISIVEYLLSLNIPLPHNALFTAVETKVHQAQMMQMLINKGANVHHVLGSTRSTVLHDIIAQHTSQSSTSLQNLLEVVKILVDSGSQPA</sequence>
<dbReference type="Gene3D" id="1.25.40.20">
    <property type="entry name" value="Ankyrin repeat-containing domain"/>
    <property type="match status" value="4"/>
</dbReference>
<dbReference type="PROSITE" id="PS50297">
    <property type="entry name" value="ANK_REP_REGION"/>
    <property type="match status" value="4"/>
</dbReference>
<dbReference type="Pfam" id="PF12796">
    <property type="entry name" value="Ank_2"/>
    <property type="match status" value="2"/>
</dbReference>
<reference evidence="5" key="2">
    <citation type="submission" date="2015-01" db="EMBL/GenBank/DDBJ databases">
        <title>Evolutionary Origins and Diversification of the Mycorrhizal Mutualists.</title>
        <authorList>
            <consortium name="DOE Joint Genome Institute"/>
            <consortium name="Mycorrhizal Genomics Consortium"/>
            <person name="Kohler A."/>
            <person name="Kuo A."/>
            <person name="Nagy L.G."/>
            <person name="Floudas D."/>
            <person name="Copeland A."/>
            <person name="Barry K.W."/>
            <person name="Cichocki N."/>
            <person name="Veneault-Fourrey C."/>
            <person name="LaButti K."/>
            <person name="Lindquist E.A."/>
            <person name="Lipzen A."/>
            <person name="Lundell T."/>
            <person name="Morin E."/>
            <person name="Murat C."/>
            <person name="Riley R."/>
            <person name="Ohm R."/>
            <person name="Sun H."/>
            <person name="Tunlid A."/>
            <person name="Henrissat B."/>
            <person name="Grigoriev I.V."/>
            <person name="Hibbett D.S."/>
            <person name="Martin F."/>
        </authorList>
    </citation>
    <scope>NUCLEOTIDE SEQUENCE [LARGE SCALE GENOMIC DNA]</scope>
    <source>
        <strain evidence="5">ATCC 200175</strain>
    </source>
</reference>
<dbReference type="InterPro" id="IPR027417">
    <property type="entry name" value="P-loop_NTPase"/>
</dbReference>